<dbReference type="Pfam" id="PF12698">
    <property type="entry name" value="ABC2_membrane_3"/>
    <property type="match status" value="1"/>
</dbReference>
<evidence type="ECO:0000256" key="6">
    <source>
        <dbReference type="SAM" id="Phobius"/>
    </source>
</evidence>
<reference evidence="8" key="2">
    <citation type="submission" date="2021-04" db="EMBL/GenBank/DDBJ databases">
        <authorList>
            <person name="Gilroy R."/>
        </authorList>
    </citation>
    <scope>NUCLEOTIDE SEQUENCE</scope>
    <source>
        <strain evidence="8">ChiHecec2B26-12326</strain>
    </source>
</reference>
<feature type="domain" description="ABC-2 type transporter transmembrane" evidence="7">
    <location>
        <begin position="27"/>
        <end position="377"/>
    </location>
</feature>
<dbReference type="Proteomes" id="UP000823847">
    <property type="component" value="Unassembled WGS sequence"/>
</dbReference>
<keyword evidence="4 6" id="KW-1133">Transmembrane helix</keyword>
<dbReference type="PANTHER" id="PTHR30294">
    <property type="entry name" value="MEMBRANE COMPONENT OF ABC TRANSPORTER YHHJ-RELATED"/>
    <property type="match status" value="1"/>
</dbReference>
<dbReference type="AlphaFoldDB" id="A0A9D2BRS6"/>
<dbReference type="GO" id="GO:0140359">
    <property type="term" value="F:ABC-type transporter activity"/>
    <property type="evidence" value="ECO:0007669"/>
    <property type="project" value="InterPro"/>
</dbReference>
<evidence type="ECO:0000313" key="9">
    <source>
        <dbReference type="Proteomes" id="UP000823847"/>
    </source>
</evidence>
<reference evidence="8" key="1">
    <citation type="journal article" date="2021" name="PeerJ">
        <title>Extensive microbial diversity within the chicken gut microbiome revealed by metagenomics and culture.</title>
        <authorList>
            <person name="Gilroy R."/>
            <person name="Ravi A."/>
            <person name="Getino M."/>
            <person name="Pursley I."/>
            <person name="Horton D.L."/>
            <person name="Alikhan N.F."/>
            <person name="Baker D."/>
            <person name="Gharbi K."/>
            <person name="Hall N."/>
            <person name="Watson M."/>
            <person name="Adriaenssens E.M."/>
            <person name="Foster-Nyarko E."/>
            <person name="Jarju S."/>
            <person name="Secka A."/>
            <person name="Antonio M."/>
            <person name="Oren A."/>
            <person name="Chaudhuri R.R."/>
            <person name="La Ragione R."/>
            <person name="Hildebrand F."/>
            <person name="Pallen M.J."/>
        </authorList>
    </citation>
    <scope>NUCLEOTIDE SEQUENCE</scope>
    <source>
        <strain evidence="8">ChiHecec2B26-12326</strain>
    </source>
</reference>
<dbReference type="InterPro" id="IPR051449">
    <property type="entry name" value="ABC-2_transporter_component"/>
</dbReference>
<evidence type="ECO:0000313" key="8">
    <source>
        <dbReference type="EMBL" id="HIX87253.1"/>
    </source>
</evidence>
<feature type="transmembrane region" description="Helical" evidence="6">
    <location>
        <begin position="26"/>
        <end position="46"/>
    </location>
</feature>
<evidence type="ECO:0000259" key="7">
    <source>
        <dbReference type="Pfam" id="PF12698"/>
    </source>
</evidence>
<feature type="transmembrane region" description="Helical" evidence="6">
    <location>
        <begin position="304"/>
        <end position="324"/>
    </location>
</feature>
<proteinExistence type="predicted"/>
<feature type="transmembrane region" description="Helical" evidence="6">
    <location>
        <begin position="242"/>
        <end position="263"/>
    </location>
</feature>
<gene>
    <name evidence="8" type="ORF">H9848_11720</name>
</gene>
<name>A0A9D2BRS6_9BACT</name>
<feature type="transmembrane region" description="Helical" evidence="6">
    <location>
        <begin position="356"/>
        <end position="377"/>
    </location>
</feature>
<evidence type="ECO:0000256" key="1">
    <source>
        <dbReference type="ARBA" id="ARBA00004651"/>
    </source>
</evidence>
<sequence length="392" mass="43265">MTGPACVHRIGRIMKREARRMFSQPLYLFCMLFAPAISILFFVSLMNEGLPTDLPIAVVDMDNSATSRNLIRQLDAFEQTEVYLKTASFAEARREMQKGTVYGIFYIPPSFAADATSGKQPRLSFYTNGGYLIAASLLFRDMKTMSVLAGAAVGLETGLAKGYTEDQIMSQLQPIVIDTHPLGNPWLNYSVYLNNTLLPGILQLMIFLVTVFSIGTEIKYATAREWLALGRGSLTVSLLGKLLPQTLVFTLVGFMCAAVLYGLQAFPLQSGWGPMLLAIFLLVIASQAVGVFMIGVLPTLRLGLSFASLFGMISFSIVGFSFPVQGMDPTLQALATLFPLRHYFLIYVDQALNGRALLYSIGEYGWLLCFLVLPFLIGRNLKGALRDFKYIP</sequence>
<protein>
    <submittedName>
        <fullName evidence="8">ABC transporter permease</fullName>
    </submittedName>
</protein>
<evidence type="ECO:0000256" key="3">
    <source>
        <dbReference type="ARBA" id="ARBA00022692"/>
    </source>
</evidence>
<keyword evidence="2" id="KW-1003">Cell membrane</keyword>
<accession>A0A9D2BRS6</accession>
<feature type="transmembrane region" description="Helical" evidence="6">
    <location>
        <begin position="275"/>
        <end position="297"/>
    </location>
</feature>
<dbReference type="PANTHER" id="PTHR30294:SF47">
    <property type="entry name" value="INNER MEMBRANE TRANSPORT PERMEASE YHHJ"/>
    <property type="match status" value="1"/>
</dbReference>
<keyword evidence="3 6" id="KW-0812">Transmembrane</keyword>
<evidence type="ECO:0000256" key="4">
    <source>
        <dbReference type="ARBA" id="ARBA00022989"/>
    </source>
</evidence>
<comment type="subcellular location">
    <subcellularLocation>
        <location evidence="1">Cell membrane</location>
        <topology evidence="1">Multi-pass membrane protein</topology>
    </subcellularLocation>
</comment>
<feature type="transmembrane region" description="Helical" evidence="6">
    <location>
        <begin position="201"/>
        <end position="221"/>
    </location>
</feature>
<comment type="caution">
    <text evidence="8">The sequence shown here is derived from an EMBL/GenBank/DDBJ whole genome shotgun (WGS) entry which is preliminary data.</text>
</comment>
<evidence type="ECO:0000256" key="5">
    <source>
        <dbReference type="ARBA" id="ARBA00023136"/>
    </source>
</evidence>
<organism evidence="8 9">
    <name type="scientific">Candidatus Parabacteroides intestinigallinarum</name>
    <dbReference type="NCBI Taxonomy" id="2838722"/>
    <lineage>
        <taxon>Bacteria</taxon>
        <taxon>Pseudomonadati</taxon>
        <taxon>Bacteroidota</taxon>
        <taxon>Bacteroidia</taxon>
        <taxon>Bacteroidales</taxon>
        <taxon>Tannerellaceae</taxon>
        <taxon>Parabacteroides</taxon>
    </lineage>
</organism>
<evidence type="ECO:0000256" key="2">
    <source>
        <dbReference type="ARBA" id="ARBA00022475"/>
    </source>
</evidence>
<keyword evidence="5 6" id="KW-0472">Membrane</keyword>
<dbReference type="InterPro" id="IPR013525">
    <property type="entry name" value="ABC2_TM"/>
</dbReference>
<dbReference type="GO" id="GO:0005886">
    <property type="term" value="C:plasma membrane"/>
    <property type="evidence" value="ECO:0007669"/>
    <property type="project" value="UniProtKB-SubCell"/>
</dbReference>
<dbReference type="EMBL" id="DXEN01000087">
    <property type="protein sequence ID" value="HIX87253.1"/>
    <property type="molecule type" value="Genomic_DNA"/>
</dbReference>
<dbReference type="Gene3D" id="3.40.1710.10">
    <property type="entry name" value="abc type-2 transporter like domain"/>
    <property type="match status" value="1"/>
</dbReference>